<reference evidence="2 3" key="1">
    <citation type="submission" date="2017-06" db="EMBL/GenBank/DDBJ databases">
        <title>Cmopartive genomic analysis of Ambrosia Fusariam Clade fungi.</title>
        <authorList>
            <person name="Stajich J.E."/>
            <person name="Carrillo J."/>
            <person name="Kijimoto T."/>
            <person name="Eskalen A."/>
            <person name="O'Donnell K."/>
            <person name="Kasson M."/>
        </authorList>
    </citation>
    <scope>NUCLEOTIDE SEQUENCE [LARGE SCALE GENOMIC DNA]</scope>
    <source>
        <strain evidence="2 3">NRRL 20438</strain>
    </source>
</reference>
<name>A0A428TH28_9HYPO</name>
<keyword evidence="1" id="KW-0808">Transferase</keyword>
<accession>A0A428TH28</accession>
<dbReference type="AlphaFoldDB" id="A0A428TH28"/>
<dbReference type="Proteomes" id="UP000288429">
    <property type="component" value="Unassembled WGS sequence"/>
</dbReference>
<proteinExistence type="predicted"/>
<dbReference type="InterPro" id="IPR050317">
    <property type="entry name" value="Plant_Fungal_Acyltransferase"/>
</dbReference>
<comment type="caution">
    <text evidence="2">The sequence shown here is derived from an EMBL/GenBank/DDBJ whole genome shotgun (WGS) entry which is preliminary data.</text>
</comment>
<dbReference type="Gene3D" id="3.30.559.10">
    <property type="entry name" value="Chloramphenicol acetyltransferase-like domain"/>
    <property type="match status" value="2"/>
</dbReference>
<dbReference type="PANTHER" id="PTHR31642:SF310">
    <property type="entry name" value="FATTY ALCOHOL:CAFFEOYL-COA ACYLTRANSFERASE"/>
    <property type="match status" value="1"/>
</dbReference>
<organism evidence="2 3">
    <name type="scientific">Fusarium ambrosium</name>
    <dbReference type="NCBI Taxonomy" id="131363"/>
    <lineage>
        <taxon>Eukaryota</taxon>
        <taxon>Fungi</taxon>
        <taxon>Dikarya</taxon>
        <taxon>Ascomycota</taxon>
        <taxon>Pezizomycotina</taxon>
        <taxon>Sordariomycetes</taxon>
        <taxon>Hypocreomycetidae</taxon>
        <taxon>Hypocreales</taxon>
        <taxon>Nectriaceae</taxon>
        <taxon>Fusarium</taxon>
        <taxon>Fusarium solani species complex</taxon>
    </lineage>
</organism>
<dbReference type="PANTHER" id="PTHR31642">
    <property type="entry name" value="TRICHOTHECENE 3-O-ACETYLTRANSFERASE"/>
    <property type="match status" value="1"/>
</dbReference>
<keyword evidence="3" id="KW-1185">Reference proteome</keyword>
<evidence type="ECO:0000313" key="3">
    <source>
        <dbReference type="Proteomes" id="UP000288429"/>
    </source>
</evidence>
<sequence>MTEATITVKATHTVVNATPERLESLDVPYWLGPLDHLVYPSVPINVIWIYQPSPKFSSELVPISRLQNVLSILLDYYSTLTGRLSIELDTGRRYLDRFGTGISLLEATCHEALMSFSSSTDGKFDIFDFPSGGDSLLAPWEGSIESAQRDPLLTVQHTRFACGSVAVGLRIAHMMCDAGGFLQLYQDLAYLYRGGTSDEERKAAVKTQPQGFSLEPAVKLAVAAADKVNAAPSIQGTPPPPPPIKGRSMRFSATELSAIKKLATSPSGNSWVSAISALSAHIFQRVHKARLAHLEAEKLPASSLATPSFLTSINYSSKLSLPPKYFPNAVITPFTKIPSSELTEEPLWRVAEVIHGTIHSTTPDQTRELCFWIAAQPYKNRICHEFPISNASFITSAWHKYPLYSGAELDVAPVFMSPSFTLSTLVDGLACFLQPKESNGDIKIVMSLSEPVWDHLDRDMGFRHLELSSQTLAAVETFGIIYPTQNIIVSDQ</sequence>
<dbReference type="Pfam" id="PF02458">
    <property type="entry name" value="Transferase"/>
    <property type="match status" value="1"/>
</dbReference>
<dbReference type="EMBL" id="NIZV01000193">
    <property type="protein sequence ID" value="RSM01275.1"/>
    <property type="molecule type" value="Genomic_DNA"/>
</dbReference>
<evidence type="ECO:0000256" key="1">
    <source>
        <dbReference type="ARBA" id="ARBA00022679"/>
    </source>
</evidence>
<evidence type="ECO:0000313" key="2">
    <source>
        <dbReference type="EMBL" id="RSM01275.1"/>
    </source>
</evidence>
<gene>
    <name evidence="2" type="ORF">CDV31_011405</name>
</gene>
<protein>
    <submittedName>
        <fullName evidence="2">Uncharacterized protein</fullName>
    </submittedName>
</protein>
<dbReference type="InterPro" id="IPR023213">
    <property type="entry name" value="CAT-like_dom_sf"/>
</dbReference>
<dbReference type="GO" id="GO:0016747">
    <property type="term" value="F:acyltransferase activity, transferring groups other than amino-acyl groups"/>
    <property type="evidence" value="ECO:0007669"/>
    <property type="project" value="TreeGrafter"/>
</dbReference>